<comment type="caution">
    <text evidence="2">The sequence shown here is derived from an EMBL/GenBank/DDBJ whole genome shotgun (WGS) entry which is preliminary data.</text>
</comment>
<reference evidence="2 3" key="1">
    <citation type="submission" date="2021-05" db="EMBL/GenBank/DDBJ databases">
        <title>Petroleum and Energy Research Collection (APPE): ex situ preservation of microbial diversity associated with the oil industry and exploitation of its biotechnological potential.</title>
        <authorList>
            <person name="Paixao C.T.M."/>
            <person name="Gomes M.B."/>
            <person name="Oliveira V.M."/>
        </authorList>
    </citation>
    <scope>NUCLEOTIDE SEQUENCE [LARGE SCALE GENOMIC DNA]</scope>
    <source>
        <strain evidence="2 3">LIT2</strain>
    </source>
</reference>
<dbReference type="Proteomes" id="UP001319883">
    <property type="component" value="Unassembled WGS sequence"/>
</dbReference>
<feature type="signal peptide" evidence="1">
    <location>
        <begin position="1"/>
        <end position="26"/>
    </location>
</feature>
<dbReference type="EMBL" id="JAGXFD010000001">
    <property type="protein sequence ID" value="MBZ9567858.1"/>
    <property type="molecule type" value="Genomic_DNA"/>
</dbReference>
<evidence type="ECO:0000256" key="1">
    <source>
        <dbReference type="SAM" id="SignalP"/>
    </source>
</evidence>
<proteinExistence type="predicted"/>
<gene>
    <name evidence="2" type="ORF">KGQ91_09220</name>
</gene>
<evidence type="ECO:0000313" key="2">
    <source>
        <dbReference type="EMBL" id="MBZ9567858.1"/>
    </source>
</evidence>
<feature type="chain" id="PRO_5046308635" description="Secreted protein" evidence="1">
    <location>
        <begin position="27"/>
        <end position="109"/>
    </location>
</feature>
<name>A0ABS7WYZ5_9GAMM</name>
<evidence type="ECO:0000313" key="3">
    <source>
        <dbReference type="Proteomes" id="UP001319883"/>
    </source>
</evidence>
<evidence type="ECO:0008006" key="4">
    <source>
        <dbReference type="Google" id="ProtNLM"/>
    </source>
</evidence>
<organism evidence="2 3">
    <name type="scientific">Modicisalibacter tunisiensis</name>
    <dbReference type="NCBI Taxonomy" id="390637"/>
    <lineage>
        <taxon>Bacteria</taxon>
        <taxon>Pseudomonadati</taxon>
        <taxon>Pseudomonadota</taxon>
        <taxon>Gammaproteobacteria</taxon>
        <taxon>Oceanospirillales</taxon>
        <taxon>Halomonadaceae</taxon>
        <taxon>Modicisalibacter</taxon>
    </lineage>
</organism>
<keyword evidence="3" id="KW-1185">Reference proteome</keyword>
<accession>A0ABS7WYZ5</accession>
<dbReference type="RefSeq" id="WP_224420850.1">
    <property type="nucleotide sequence ID" value="NZ_JAGXFD010000001.1"/>
</dbReference>
<sequence length="109" mass="10969">MKRINPISLASVLLVSTLAASGAVMAGETSTIAPDSGLDVGHQVPPQHPVQATHNSGINLGDGSEVVTDVSDLAPGAGIEAVQARIGQGHHAVMRTAYQVKPLVSDGGV</sequence>
<keyword evidence="1" id="KW-0732">Signal</keyword>
<protein>
    <recommendedName>
        <fullName evidence="4">Secreted protein</fullName>
    </recommendedName>
</protein>